<reference evidence="2 3" key="1">
    <citation type="journal article" date="2019" name="ACS Chem. Biol.">
        <title>Identification and Mobilization of a Cryptic Antibiotic Biosynthesis Gene Locus from a Human-Pathogenic Nocardia Isolate.</title>
        <authorList>
            <person name="Herisse M."/>
            <person name="Ishida K."/>
            <person name="Porter J.L."/>
            <person name="Howden B."/>
            <person name="Hertweck C."/>
            <person name="Stinear T.P."/>
            <person name="Pidot S.J."/>
        </authorList>
    </citation>
    <scope>NUCLEOTIDE SEQUENCE [LARGE SCALE GENOMIC DNA]</scope>
    <source>
        <strain evidence="2 3">AUSMDU00012717</strain>
    </source>
</reference>
<organism evidence="2 3">
    <name type="scientific">Nocardia arthritidis</name>
    <dbReference type="NCBI Taxonomy" id="228602"/>
    <lineage>
        <taxon>Bacteria</taxon>
        <taxon>Bacillati</taxon>
        <taxon>Actinomycetota</taxon>
        <taxon>Actinomycetes</taxon>
        <taxon>Mycobacteriales</taxon>
        <taxon>Nocardiaceae</taxon>
        <taxon>Nocardia</taxon>
    </lineage>
</organism>
<evidence type="ECO:0000313" key="2">
    <source>
        <dbReference type="EMBL" id="QIS15413.1"/>
    </source>
</evidence>
<gene>
    <name evidence="2" type="ORF">F5544_37935</name>
</gene>
<keyword evidence="1" id="KW-1133">Transmembrane helix</keyword>
<dbReference type="KEGG" id="nah:F5544_37935"/>
<feature type="transmembrane region" description="Helical" evidence="1">
    <location>
        <begin position="12"/>
        <end position="34"/>
    </location>
</feature>
<dbReference type="AlphaFoldDB" id="A0A6G9YR85"/>
<dbReference type="Proteomes" id="UP000503540">
    <property type="component" value="Chromosome"/>
</dbReference>
<feature type="transmembrane region" description="Helical" evidence="1">
    <location>
        <begin position="73"/>
        <end position="94"/>
    </location>
</feature>
<protein>
    <recommendedName>
        <fullName evidence="4">Facilitated glucose transporter</fullName>
    </recommendedName>
</protein>
<proteinExistence type="predicted"/>
<evidence type="ECO:0008006" key="4">
    <source>
        <dbReference type="Google" id="ProtNLM"/>
    </source>
</evidence>
<sequence>MTALDDPAGRPSSTVLGPVIVALLVLDGLITLVLEVLFLPSYIGGVAMPITAVLAGVVNVLLVLGVRTVTQRVGVMLLPLGAWVIGFLACASSGPGGSVMLLNDWRTLLLVFCGLVPPLLFIYFRMNATVFSRE</sequence>
<keyword evidence="3" id="KW-1185">Reference proteome</keyword>
<feature type="transmembrane region" description="Helical" evidence="1">
    <location>
        <begin position="106"/>
        <end position="124"/>
    </location>
</feature>
<keyword evidence="1" id="KW-0812">Transmembrane</keyword>
<evidence type="ECO:0000313" key="3">
    <source>
        <dbReference type="Proteomes" id="UP000503540"/>
    </source>
</evidence>
<accession>A0A6G9YR85</accession>
<dbReference type="EMBL" id="CP046172">
    <property type="protein sequence ID" value="QIS15413.1"/>
    <property type="molecule type" value="Genomic_DNA"/>
</dbReference>
<dbReference type="RefSeq" id="WP_167477664.1">
    <property type="nucleotide sequence ID" value="NZ_CP046172.1"/>
</dbReference>
<keyword evidence="1" id="KW-0472">Membrane</keyword>
<evidence type="ECO:0000256" key="1">
    <source>
        <dbReference type="SAM" id="Phobius"/>
    </source>
</evidence>
<name>A0A6G9YR85_9NOCA</name>
<feature type="transmembrane region" description="Helical" evidence="1">
    <location>
        <begin position="46"/>
        <end position="66"/>
    </location>
</feature>